<dbReference type="Pfam" id="PF05940">
    <property type="entry name" value="NnrS"/>
    <property type="match status" value="1"/>
</dbReference>
<protein>
    <submittedName>
        <fullName evidence="1">NnrS family protein</fullName>
    </submittedName>
</protein>
<dbReference type="InterPro" id="IPR010266">
    <property type="entry name" value="NnrS"/>
</dbReference>
<comment type="caution">
    <text evidence="1">The sequence shown here is derived from an EMBL/GenBank/DDBJ whole genome shotgun (WGS) entry which is preliminary data.</text>
</comment>
<dbReference type="OrthoDB" id="9770040at2"/>
<dbReference type="AlphaFoldDB" id="A0A656Z8P6"/>
<dbReference type="Proteomes" id="UP000243416">
    <property type="component" value="Unassembled WGS sequence"/>
</dbReference>
<reference evidence="1 2" key="1">
    <citation type="journal article" date="2016" name="ISME J.">
        <title>Integrated multi-omics analyses reveal the biochemical mechanisms and phylogenetic relevance of anaerobic androgen biodegradation in the environment.</title>
        <authorList>
            <person name="Yang F.C."/>
            <person name="Chen Y.L."/>
            <person name="Tang S.L."/>
            <person name="Yu C.P."/>
            <person name="Wang P.H."/>
            <person name="Ismail W."/>
            <person name="Wang C.H."/>
            <person name="Ding J.Y."/>
            <person name="Yang C.Y."/>
            <person name="Yang C.Y."/>
            <person name="Chiang Y.R."/>
        </authorList>
    </citation>
    <scope>NUCLEOTIDE SEQUENCE [LARGE SCALE GENOMIC DNA]</scope>
    <source>
        <strain evidence="1 2">DSM 13999</strain>
    </source>
</reference>
<name>A0A656Z8P6_9PROT</name>
<dbReference type="EMBL" id="LFZK01000001">
    <property type="protein sequence ID" value="KYC29357.1"/>
    <property type="molecule type" value="Genomic_DNA"/>
</dbReference>
<evidence type="ECO:0000313" key="2">
    <source>
        <dbReference type="Proteomes" id="UP000243416"/>
    </source>
</evidence>
<sequence>MISLKTADHPLWLCGFRPFFLAAAFSLILLIPLWLFFLGAPFGLALPLPQVPGGATIWHAHELLFGFVLAALAGFVLTAVPEFTLAPPVPPAQVRLLAGLWLLGRLGFWCAGLLGKPALAIAGLAHLGLVAGLLVLLAPRIWHAPARRHLSFIWAMLGLILCIGGFYLDALRDGDVARWLHAMVGLMMIFIVLALSRISMRIVNQAIDEWRERHPAAADADADAEPTEYRARPPKRNLAISCIAAYTVAEFFLPESRLSGWLALAAAAALLHLHSDWHIGRALLRRWPLMLFGVYVLMAAGYALIGIALVSGGDGFSAGRHMLTIGAMGLAIYCVFNIAGRIHCGHPMDERPWVPVGAALLVLAAGLRAAEILPDANVLGLYQLAAFALVLPYAVWLWRMWPLLTRPRQDGLGGCDDYVEKT</sequence>
<evidence type="ECO:0000313" key="1">
    <source>
        <dbReference type="EMBL" id="KYC29357.1"/>
    </source>
</evidence>
<dbReference type="RefSeq" id="WP_067170167.1">
    <property type="nucleotide sequence ID" value="NZ_LFZK01000001.1"/>
</dbReference>
<organism evidence="1 2">
    <name type="scientific">Sterolibacterium denitrificans</name>
    <dbReference type="NCBI Taxonomy" id="157592"/>
    <lineage>
        <taxon>Bacteria</taxon>
        <taxon>Pseudomonadati</taxon>
        <taxon>Pseudomonadota</taxon>
        <taxon>Betaproteobacteria</taxon>
        <taxon>Nitrosomonadales</taxon>
        <taxon>Sterolibacteriaceae</taxon>
        <taxon>Sterolibacterium</taxon>
    </lineage>
</organism>
<accession>A0A656Z8P6</accession>
<keyword evidence="2" id="KW-1185">Reference proteome</keyword>
<proteinExistence type="predicted"/>
<gene>
    <name evidence="1" type="ORF">ACY05_02200</name>
</gene>